<dbReference type="EMBL" id="JADEXG010000064">
    <property type="protein sequence ID" value="MBE9079691.1"/>
    <property type="molecule type" value="Genomic_DNA"/>
</dbReference>
<reference evidence="2" key="1">
    <citation type="submission" date="2020-10" db="EMBL/GenBank/DDBJ databases">
        <authorList>
            <person name="Castelo-Branco R."/>
            <person name="Eusebio N."/>
            <person name="Adriana R."/>
            <person name="Vieira A."/>
            <person name="Brugerolle De Fraissinette N."/>
            <person name="Rezende De Castro R."/>
            <person name="Schneider M.P."/>
            <person name="Vasconcelos V."/>
            <person name="Leao P.N."/>
        </authorList>
    </citation>
    <scope>NUCLEOTIDE SEQUENCE</scope>
    <source>
        <strain evidence="2">LEGE 07310</strain>
    </source>
</reference>
<evidence type="ECO:0000313" key="2">
    <source>
        <dbReference type="EMBL" id="MBE9079691.1"/>
    </source>
</evidence>
<feature type="domain" description="HepT-like" evidence="1">
    <location>
        <begin position="86"/>
        <end position="142"/>
    </location>
</feature>
<gene>
    <name evidence="2" type="ORF">IQ241_20745</name>
</gene>
<sequence>MNTNFYNLTPDQMARYRAGALRRADQKRQEQQSRYDRGRQVAHQAAELLKERWGASKAELNRLVQATAKVLKKFETTQDEDYIGTVALNLHSYYTGVERLLEDVARALNEPLPEEADWHRRLLRQMSAALPELRPPVVSVATRTVSRALAGGFSPADRGYGQGIGSREKGIKFARAQGVFESVRGKLSSTGRG</sequence>
<evidence type="ECO:0000313" key="3">
    <source>
        <dbReference type="Proteomes" id="UP000636505"/>
    </source>
</evidence>
<evidence type="ECO:0000259" key="1">
    <source>
        <dbReference type="Pfam" id="PF20797"/>
    </source>
</evidence>
<proteinExistence type="predicted"/>
<name>A0A8J7AIG4_9CYAN</name>
<comment type="caution">
    <text evidence="2">The sequence shown here is derived from an EMBL/GenBank/DDBJ whole genome shotgun (WGS) entry which is preliminary data.</text>
</comment>
<dbReference type="Pfam" id="PF20797">
    <property type="entry name" value="HepT-like_2"/>
    <property type="match status" value="1"/>
</dbReference>
<keyword evidence="3" id="KW-1185">Reference proteome</keyword>
<dbReference type="AlphaFoldDB" id="A0A8J7AIG4"/>
<organism evidence="2 3">
    <name type="scientific">Vasconcelosia minhoensis LEGE 07310</name>
    <dbReference type="NCBI Taxonomy" id="915328"/>
    <lineage>
        <taxon>Bacteria</taxon>
        <taxon>Bacillati</taxon>
        <taxon>Cyanobacteriota</taxon>
        <taxon>Cyanophyceae</taxon>
        <taxon>Nodosilineales</taxon>
        <taxon>Cymatolegaceae</taxon>
        <taxon>Vasconcelosia</taxon>
        <taxon>Vasconcelosia minhoensis</taxon>
    </lineage>
</organism>
<protein>
    <recommendedName>
        <fullName evidence="1">HepT-like domain-containing protein</fullName>
    </recommendedName>
</protein>
<dbReference type="Proteomes" id="UP000636505">
    <property type="component" value="Unassembled WGS sequence"/>
</dbReference>
<accession>A0A8J7AIG4</accession>
<dbReference type="RefSeq" id="WP_193910901.1">
    <property type="nucleotide sequence ID" value="NZ_JADEXG010000064.1"/>
</dbReference>
<dbReference type="InterPro" id="IPR048769">
    <property type="entry name" value="HepT-like_dom"/>
</dbReference>